<name>A0AAE4BTH9_9BACT</name>
<sequence>MDQIIDFLKMIWSYCIAMLDYKFIDSASHQVSFGSVLNFLVALVILYLFAENLRRILIKRVLTRFEKLKSYSSTVAAVMKYTILVIGFFIIAQSLGINLSSIYVLFGSLGVGIGIGLQNIAENLISGVIIFFERPLKVGDRVEVDDIVGQIQDIGPRATTVLTNDNISVIVPNSRFVSNLVINWSHNDSKVRFHFPVGVSYKEDPDRVKTVLLEILSNHKDILDHPKPEIWFTNYGDSSLDFEIVVWTETMTNVPKVLKSELYFEIFKKFSEYNIEIPFPQRDLHLKEVPENLTLASKLSMEGSRN</sequence>
<proteinExistence type="inferred from homology"/>
<comment type="caution">
    <text evidence="11">The sequence shown here is derived from an EMBL/GenBank/DDBJ whole genome shotgun (WGS) entry which is preliminary data.</text>
</comment>
<evidence type="ECO:0000256" key="5">
    <source>
        <dbReference type="ARBA" id="ARBA00022989"/>
    </source>
</evidence>
<dbReference type="AlphaFoldDB" id="A0AAE4BTH9"/>
<evidence type="ECO:0000256" key="3">
    <source>
        <dbReference type="ARBA" id="ARBA00022475"/>
    </source>
</evidence>
<dbReference type="GO" id="GO:0008381">
    <property type="term" value="F:mechanosensitive monoatomic ion channel activity"/>
    <property type="evidence" value="ECO:0007669"/>
    <property type="project" value="UniProtKB-ARBA"/>
</dbReference>
<dbReference type="InterPro" id="IPR011066">
    <property type="entry name" value="MscS_channel_C_sf"/>
</dbReference>
<dbReference type="Proteomes" id="UP001185092">
    <property type="component" value="Unassembled WGS sequence"/>
</dbReference>
<dbReference type="PANTHER" id="PTHR30347:SF1">
    <property type="entry name" value="MECHANOSENSITIVE CHANNEL MSCK"/>
    <property type="match status" value="1"/>
</dbReference>
<reference evidence="11" key="1">
    <citation type="submission" date="2023-07" db="EMBL/GenBank/DDBJ databases">
        <title>Genomic Encyclopedia of Type Strains, Phase IV (KMG-IV): sequencing the most valuable type-strain genomes for metagenomic binning, comparative biology and taxonomic classification.</title>
        <authorList>
            <person name="Goeker M."/>
        </authorList>
    </citation>
    <scope>NUCLEOTIDE SEQUENCE</scope>
    <source>
        <strain evidence="11">DSM 26174</strain>
    </source>
</reference>
<evidence type="ECO:0000313" key="11">
    <source>
        <dbReference type="EMBL" id="MDR6239622.1"/>
    </source>
</evidence>
<dbReference type="Pfam" id="PF00924">
    <property type="entry name" value="MS_channel_2nd"/>
    <property type="match status" value="1"/>
</dbReference>
<keyword evidence="12" id="KW-1185">Reference proteome</keyword>
<feature type="domain" description="Mechanosensitive ion channel MscS" evidence="8">
    <location>
        <begin position="119"/>
        <end position="186"/>
    </location>
</feature>
<keyword evidence="5 7" id="KW-1133">Transmembrane helix</keyword>
<evidence type="ECO:0000259" key="8">
    <source>
        <dbReference type="Pfam" id="PF00924"/>
    </source>
</evidence>
<dbReference type="Gene3D" id="1.10.287.1260">
    <property type="match status" value="1"/>
</dbReference>
<feature type="transmembrane region" description="Helical" evidence="7">
    <location>
        <begin position="71"/>
        <end position="91"/>
    </location>
</feature>
<feature type="transmembrane region" description="Helical" evidence="7">
    <location>
        <begin position="97"/>
        <end position="117"/>
    </location>
</feature>
<gene>
    <name evidence="11" type="ORF">HNQ88_002670</name>
</gene>
<dbReference type="SUPFAM" id="SSF82861">
    <property type="entry name" value="Mechanosensitive channel protein MscS (YggB), transmembrane region"/>
    <property type="match status" value="1"/>
</dbReference>
<comment type="similarity">
    <text evidence="2">Belongs to the MscS (TC 1.A.23) family.</text>
</comment>
<dbReference type="SUPFAM" id="SSF82689">
    <property type="entry name" value="Mechanosensitive channel protein MscS (YggB), C-terminal domain"/>
    <property type="match status" value="1"/>
</dbReference>
<evidence type="ECO:0000259" key="10">
    <source>
        <dbReference type="Pfam" id="PF21088"/>
    </source>
</evidence>
<dbReference type="InterPro" id="IPR010920">
    <property type="entry name" value="LSM_dom_sf"/>
</dbReference>
<accession>A0AAE4BTH9</accession>
<dbReference type="InterPro" id="IPR049142">
    <property type="entry name" value="MS_channel_1st"/>
</dbReference>
<protein>
    <submittedName>
        <fullName evidence="11">Small-conductance mechanosensitive channel</fullName>
    </submittedName>
</protein>
<dbReference type="PANTHER" id="PTHR30347">
    <property type="entry name" value="POTASSIUM CHANNEL RELATED"/>
    <property type="match status" value="1"/>
</dbReference>
<dbReference type="InterPro" id="IPR049278">
    <property type="entry name" value="MS_channel_C"/>
</dbReference>
<dbReference type="InterPro" id="IPR023408">
    <property type="entry name" value="MscS_beta-dom_sf"/>
</dbReference>
<keyword evidence="4 7" id="KW-0812">Transmembrane</keyword>
<dbReference type="InterPro" id="IPR011014">
    <property type="entry name" value="MscS_channel_TM-2"/>
</dbReference>
<keyword evidence="3" id="KW-1003">Cell membrane</keyword>
<dbReference type="EMBL" id="JAVDQD010000003">
    <property type="protein sequence ID" value="MDR6239622.1"/>
    <property type="molecule type" value="Genomic_DNA"/>
</dbReference>
<comment type="subcellular location">
    <subcellularLocation>
        <location evidence="1">Cell membrane</location>
        <topology evidence="1">Multi-pass membrane protein</topology>
    </subcellularLocation>
</comment>
<keyword evidence="6 7" id="KW-0472">Membrane</keyword>
<evidence type="ECO:0000256" key="1">
    <source>
        <dbReference type="ARBA" id="ARBA00004651"/>
    </source>
</evidence>
<dbReference type="Gene3D" id="3.30.70.100">
    <property type="match status" value="1"/>
</dbReference>
<evidence type="ECO:0000256" key="6">
    <source>
        <dbReference type="ARBA" id="ARBA00023136"/>
    </source>
</evidence>
<dbReference type="Pfam" id="PF21088">
    <property type="entry name" value="MS_channel_1st"/>
    <property type="match status" value="1"/>
</dbReference>
<evidence type="ECO:0000256" key="2">
    <source>
        <dbReference type="ARBA" id="ARBA00008017"/>
    </source>
</evidence>
<dbReference type="RefSeq" id="WP_309939334.1">
    <property type="nucleotide sequence ID" value="NZ_AP025305.1"/>
</dbReference>
<feature type="domain" description="Mechanosensitive ion channel transmembrane helices 2/3" evidence="10">
    <location>
        <begin position="80"/>
        <end position="118"/>
    </location>
</feature>
<dbReference type="SUPFAM" id="SSF50182">
    <property type="entry name" value="Sm-like ribonucleoproteins"/>
    <property type="match status" value="1"/>
</dbReference>
<evidence type="ECO:0000256" key="4">
    <source>
        <dbReference type="ARBA" id="ARBA00022692"/>
    </source>
</evidence>
<dbReference type="Gene3D" id="2.30.30.60">
    <property type="match status" value="1"/>
</dbReference>
<dbReference type="InterPro" id="IPR052702">
    <property type="entry name" value="MscS-like_channel"/>
</dbReference>
<dbReference type="GO" id="GO:0005886">
    <property type="term" value="C:plasma membrane"/>
    <property type="evidence" value="ECO:0007669"/>
    <property type="project" value="UniProtKB-SubCell"/>
</dbReference>
<evidence type="ECO:0000259" key="9">
    <source>
        <dbReference type="Pfam" id="PF21082"/>
    </source>
</evidence>
<evidence type="ECO:0000256" key="7">
    <source>
        <dbReference type="SAM" id="Phobius"/>
    </source>
</evidence>
<feature type="domain" description="Mechanosensitive ion channel MscS C-terminal" evidence="9">
    <location>
        <begin position="195"/>
        <end position="277"/>
    </location>
</feature>
<dbReference type="Pfam" id="PF21082">
    <property type="entry name" value="MS_channel_3rd"/>
    <property type="match status" value="1"/>
</dbReference>
<feature type="transmembrane region" description="Helical" evidence="7">
    <location>
        <begin position="30"/>
        <end position="50"/>
    </location>
</feature>
<evidence type="ECO:0000313" key="12">
    <source>
        <dbReference type="Proteomes" id="UP001185092"/>
    </source>
</evidence>
<dbReference type="InterPro" id="IPR006685">
    <property type="entry name" value="MscS_channel_2nd"/>
</dbReference>
<organism evidence="11 12">
    <name type="scientific">Aureibacter tunicatorum</name>
    <dbReference type="NCBI Taxonomy" id="866807"/>
    <lineage>
        <taxon>Bacteria</taxon>
        <taxon>Pseudomonadati</taxon>
        <taxon>Bacteroidota</taxon>
        <taxon>Cytophagia</taxon>
        <taxon>Cytophagales</taxon>
        <taxon>Persicobacteraceae</taxon>
        <taxon>Aureibacter</taxon>
    </lineage>
</organism>